<evidence type="ECO:0000313" key="4">
    <source>
        <dbReference type="EMBL" id="AQS36199.1"/>
    </source>
</evidence>
<dbReference type="Pfam" id="PF21934">
    <property type="entry name" value="Yop-YscD_ppl_3rd"/>
    <property type="match status" value="1"/>
</dbReference>
<keyword evidence="1" id="KW-1133">Transmembrane helix</keyword>
<keyword evidence="1" id="KW-0472">Membrane</keyword>
<evidence type="ECO:0000259" key="3">
    <source>
        <dbReference type="Pfam" id="PF21937"/>
    </source>
</evidence>
<dbReference type="Pfam" id="PF21937">
    <property type="entry name" value="Yop-YscD_ppl_2nd"/>
    <property type="match status" value="1"/>
</dbReference>
<evidence type="ECO:0000259" key="2">
    <source>
        <dbReference type="Pfam" id="PF21934"/>
    </source>
</evidence>
<dbReference type="KEGG" id="spsw:Sps_01010"/>
<dbReference type="Proteomes" id="UP000189545">
    <property type="component" value="Chromosome"/>
</dbReference>
<dbReference type="InterPro" id="IPR053947">
    <property type="entry name" value="YscD_ppl__2nd"/>
</dbReference>
<feature type="domain" description="YscD-like Bon-like" evidence="2">
    <location>
        <begin position="271"/>
        <end position="331"/>
    </location>
</feature>
<dbReference type="InterPro" id="IPR012843">
    <property type="entry name" value="YscD"/>
</dbReference>
<keyword evidence="1" id="KW-0812">Transmembrane</keyword>
<protein>
    <submittedName>
        <fullName evidence="4">Type III secretion apparatus protein, YscD/HrpQ family</fullName>
    </submittedName>
</protein>
<reference evidence="4 5" key="1">
    <citation type="submission" date="2016-03" db="EMBL/GenBank/DDBJ databases">
        <title>Complete genome sequence of Shewanella psychrophila WP2, a deep sea bacterium isolated from west Pacific sediment.</title>
        <authorList>
            <person name="Xu G."/>
            <person name="Jian H."/>
        </authorList>
    </citation>
    <scope>NUCLEOTIDE SEQUENCE [LARGE SCALE GENOMIC DNA]</scope>
    <source>
        <strain evidence="4 5">WP2</strain>
    </source>
</reference>
<keyword evidence="5" id="KW-1185">Reference proteome</keyword>
<gene>
    <name evidence="4" type="ORF">Sps_01010</name>
</gene>
<dbReference type="EMBL" id="CP014782">
    <property type="protein sequence ID" value="AQS36199.1"/>
    <property type="molecule type" value="Genomic_DNA"/>
</dbReference>
<dbReference type="NCBIfam" id="TIGR02500">
    <property type="entry name" value="type_III_yscD"/>
    <property type="match status" value="1"/>
</dbReference>
<dbReference type="OrthoDB" id="7066518at2"/>
<dbReference type="InterPro" id="IPR053946">
    <property type="entry name" value="YscD_ppl_3rd"/>
</dbReference>
<dbReference type="STRING" id="225848.Sps_01010"/>
<evidence type="ECO:0000313" key="5">
    <source>
        <dbReference type="Proteomes" id="UP000189545"/>
    </source>
</evidence>
<evidence type="ECO:0000256" key="1">
    <source>
        <dbReference type="SAM" id="Phobius"/>
    </source>
</evidence>
<name>A0A1S6HL14_9GAMM</name>
<dbReference type="RefSeq" id="WP_077751522.1">
    <property type="nucleotide sequence ID" value="NZ_CP014782.1"/>
</dbReference>
<organism evidence="4 5">
    <name type="scientific">Shewanella psychrophila</name>
    <dbReference type="NCBI Taxonomy" id="225848"/>
    <lineage>
        <taxon>Bacteria</taxon>
        <taxon>Pseudomonadati</taxon>
        <taxon>Pseudomonadota</taxon>
        <taxon>Gammaproteobacteria</taxon>
        <taxon>Alteromonadales</taxon>
        <taxon>Shewanellaceae</taxon>
        <taxon>Shewanella</taxon>
    </lineage>
</organism>
<feature type="transmembrane region" description="Helical" evidence="1">
    <location>
        <begin position="113"/>
        <end position="133"/>
    </location>
</feature>
<proteinExistence type="predicted"/>
<sequence>MSSKYKILWLNGPLQGRELSLPLGCMSIGPDGDVLATLVELSQLDLCIDDAGVHLQSEVSTWIDGKPVGKLDFLPLGRVIEFAGIAMVLGGADDVLRMQAIPKRGQSKSTMSYWMLVIASLLIFTLLMSVLLVPSSPPQTVQTPSQWLSQQLIQDGLKDVRASWSSSGIVTLSGYCTDAQQITGFFSDLKNNGILFVDHTQCGDQLISNVKGVLSQNGFPDAIVELGHELGSVNISGAIRSGEAWDKAVDGFNHLPGLLSWHVSNQVNRQLKPLIVKLREKQLLSGLMVARVKNSIVITGKISEEKQQLVMSVARQLEQSHPSGFKLVFQNIPVRDELAQMLSAPVVSFGGNAKSPFIELSNGMRLSAGSKLENGFMINYMNIHGLDLTRGGELIHIPLIF</sequence>
<feature type="domain" description="YscD-like Bon-like" evidence="3">
    <location>
        <begin position="204"/>
        <end position="266"/>
    </location>
</feature>
<dbReference type="AlphaFoldDB" id="A0A1S6HL14"/>
<accession>A0A1S6HL14</accession>